<dbReference type="AlphaFoldDB" id="A0A0F7SLW5"/>
<dbReference type="CDD" id="cd20558">
    <property type="entry name" value="CYCLIN_ScPCL7-like"/>
    <property type="match status" value="1"/>
</dbReference>
<evidence type="ECO:0000313" key="2">
    <source>
        <dbReference type="EMBL" id="CED83082.1"/>
    </source>
</evidence>
<feature type="region of interest" description="Disordered" evidence="1">
    <location>
        <begin position="300"/>
        <end position="330"/>
    </location>
</feature>
<dbReference type="GO" id="GO:0016538">
    <property type="term" value="F:cyclin-dependent protein serine/threonine kinase regulator activity"/>
    <property type="evidence" value="ECO:0007669"/>
    <property type="project" value="TreeGrafter"/>
</dbReference>
<proteinExistence type="predicted"/>
<evidence type="ECO:0000256" key="1">
    <source>
        <dbReference type="SAM" id="MobiDB-lite"/>
    </source>
</evidence>
<dbReference type="PANTHER" id="PTHR15615">
    <property type="match status" value="1"/>
</dbReference>
<sequence length="330" mass="35930">MSSTTLINPALFSPYPLGSNHPSSLPVPKTPLTPSKRRQSERNGQLVGSFGLAAEKLEETECKKQRTNPKPMTWQTGESRPSSSTATIRVSPPAEPSTSSAPTDQPGPEESVDQSSRQLPHHYMDADMDDLVILVSSMLSKLIQHNDQVPLLSEHLTRFHSRSPPSISVIEYLRRIVKYTNIEKSPLLILLPYLDAFSVHLPSFTLSSLTVHRFLIASACIASKALCDSFCTNAHYAKVGGIKIGELNLLERELISGLDWSLTCDGSLLQSYYTSLITSYSVTSDCAGSAQSVVPPHHFTQAPSPDSSISSLHVSQKVPPPESSVKAPAR</sequence>
<feature type="compositionally biased region" description="Polar residues" evidence="1">
    <location>
        <begin position="301"/>
        <end position="314"/>
    </location>
</feature>
<name>A0A0F7SLW5_PHARH</name>
<dbReference type="Gene3D" id="1.10.472.10">
    <property type="entry name" value="Cyclin-like"/>
    <property type="match status" value="1"/>
</dbReference>
<organism evidence="2">
    <name type="scientific">Phaffia rhodozyma</name>
    <name type="common">Yeast</name>
    <name type="synonym">Xanthophyllomyces dendrorhous</name>
    <dbReference type="NCBI Taxonomy" id="264483"/>
    <lineage>
        <taxon>Eukaryota</taxon>
        <taxon>Fungi</taxon>
        <taxon>Dikarya</taxon>
        <taxon>Basidiomycota</taxon>
        <taxon>Agaricomycotina</taxon>
        <taxon>Tremellomycetes</taxon>
        <taxon>Cystofilobasidiales</taxon>
        <taxon>Mrakiaceae</taxon>
        <taxon>Phaffia</taxon>
    </lineage>
</organism>
<dbReference type="Pfam" id="PF08613">
    <property type="entry name" value="Cyclin"/>
    <property type="match status" value="1"/>
</dbReference>
<feature type="compositionally biased region" description="Polar residues" evidence="1">
    <location>
        <begin position="68"/>
        <end position="88"/>
    </location>
</feature>
<feature type="region of interest" description="Disordered" evidence="1">
    <location>
        <begin position="1"/>
        <end position="117"/>
    </location>
</feature>
<dbReference type="GO" id="GO:0005634">
    <property type="term" value="C:nucleus"/>
    <property type="evidence" value="ECO:0007669"/>
    <property type="project" value="TreeGrafter"/>
</dbReference>
<dbReference type="GO" id="GO:0000307">
    <property type="term" value="C:cyclin-dependent protein kinase holoenzyme complex"/>
    <property type="evidence" value="ECO:0007669"/>
    <property type="project" value="TreeGrafter"/>
</dbReference>
<feature type="compositionally biased region" description="Basic and acidic residues" evidence="1">
    <location>
        <begin position="55"/>
        <end position="64"/>
    </location>
</feature>
<protein>
    <submittedName>
        <fullName evidence="2">Cyclin</fullName>
    </submittedName>
</protein>
<reference evidence="2" key="1">
    <citation type="submission" date="2014-08" db="EMBL/GenBank/DDBJ databases">
        <authorList>
            <person name="Sharma Rahul"/>
            <person name="Thines Marco"/>
        </authorList>
    </citation>
    <scope>NUCLEOTIDE SEQUENCE</scope>
</reference>
<accession>A0A0F7SLW5</accession>
<dbReference type="GO" id="GO:0019901">
    <property type="term" value="F:protein kinase binding"/>
    <property type="evidence" value="ECO:0007669"/>
    <property type="project" value="InterPro"/>
</dbReference>
<dbReference type="PANTHER" id="PTHR15615:SF117">
    <property type="entry name" value="PHO85 CYCLIN PHO80"/>
    <property type="match status" value="1"/>
</dbReference>
<dbReference type="EMBL" id="LN483142">
    <property type="protein sequence ID" value="CED83082.1"/>
    <property type="molecule type" value="Genomic_DNA"/>
</dbReference>
<dbReference type="InterPro" id="IPR013922">
    <property type="entry name" value="Cyclin_PHO80-like"/>
</dbReference>